<dbReference type="AlphaFoldDB" id="A0A1I7V9K1"/>
<keyword evidence="2" id="KW-1185">Reference proteome</keyword>
<keyword evidence="1" id="KW-0472">Membrane</keyword>
<dbReference type="Gene3D" id="1.20.1070.10">
    <property type="entry name" value="Rhodopsin 7-helix transmembrane proteins"/>
    <property type="match status" value="1"/>
</dbReference>
<sequence>MTVAETDEEKDLLTADFQQVLRLEKMYNITHLLLVFWIPTAIITFSYMFVICKFNSMQRQNANRPSCINYVISRISRNKQYGSLRVDSTIAMTTVTSTSANTHTLTTENNSPTIITDSVDTIGPLVLQTLSKASKVSFI</sequence>
<dbReference type="WBParaSite" id="EN70_11367">
    <property type="protein sequence ID" value="EN70_11367"/>
    <property type="gene ID" value="EN70_11367"/>
</dbReference>
<evidence type="ECO:0000313" key="3">
    <source>
        <dbReference type="WBParaSite" id="EN70_11367"/>
    </source>
</evidence>
<evidence type="ECO:0000256" key="1">
    <source>
        <dbReference type="SAM" id="Phobius"/>
    </source>
</evidence>
<keyword evidence="1" id="KW-0812">Transmembrane</keyword>
<feature type="transmembrane region" description="Helical" evidence="1">
    <location>
        <begin position="29"/>
        <end position="50"/>
    </location>
</feature>
<proteinExistence type="predicted"/>
<name>A0A1I7V9K1_LOALO</name>
<dbReference type="SUPFAM" id="SSF81321">
    <property type="entry name" value="Family A G protein-coupled receptor-like"/>
    <property type="match status" value="1"/>
</dbReference>
<accession>A0A1I7V9K1</accession>
<dbReference type="STRING" id="7209.A0A1I7V9K1"/>
<protein>
    <submittedName>
        <fullName evidence="3">G_PROTEIN_RECEP_F1_2 domain-containing protein</fullName>
    </submittedName>
</protein>
<reference evidence="2" key="1">
    <citation type="submission" date="2012-04" db="EMBL/GenBank/DDBJ databases">
        <title>The Genome Sequence of Loa loa.</title>
        <authorList>
            <consortium name="The Broad Institute Genome Sequencing Platform"/>
            <consortium name="Broad Institute Genome Sequencing Center for Infectious Disease"/>
            <person name="Nutman T.B."/>
            <person name="Fink D.L."/>
            <person name="Russ C."/>
            <person name="Young S."/>
            <person name="Zeng Q."/>
            <person name="Gargeya S."/>
            <person name="Alvarado L."/>
            <person name="Berlin A."/>
            <person name="Chapman S.B."/>
            <person name="Chen Z."/>
            <person name="Freedman E."/>
            <person name="Gellesch M."/>
            <person name="Goldberg J."/>
            <person name="Griggs A."/>
            <person name="Gujja S."/>
            <person name="Heilman E.R."/>
            <person name="Heiman D."/>
            <person name="Howarth C."/>
            <person name="Mehta T."/>
            <person name="Neiman D."/>
            <person name="Pearson M."/>
            <person name="Roberts A."/>
            <person name="Saif S."/>
            <person name="Shea T."/>
            <person name="Shenoy N."/>
            <person name="Sisk P."/>
            <person name="Stolte C."/>
            <person name="Sykes S."/>
            <person name="White J."/>
            <person name="Yandava C."/>
            <person name="Haas B."/>
            <person name="Henn M.R."/>
            <person name="Nusbaum C."/>
            <person name="Birren B."/>
        </authorList>
    </citation>
    <scope>NUCLEOTIDE SEQUENCE [LARGE SCALE GENOMIC DNA]</scope>
</reference>
<organism evidence="2 3">
    <name type="scientific">Loa loa</name>
    <name type="common">Eye worm</name>
    <name type="synonym">Filaria loa</name>
    <dbReference type="NCBI Taxonomy" id="7209"/>
    <lineage>
        <taxon>Eukaryota</taxon>
        <taxon>Metazoa</taxon>
        <taxon>Ecdysozoa</taxon>
        <taxon>Nematoda</taxon>
        <taxon>Chromadorea</taxon>
        <taxon>Rhabditida</taxon>
        <taxon>Spirurina</taxon>
        <taxon>Spiruromorpha</taxon>
        <taxon>Filarioidea</taxon>
        <taxon>Onchocercidae</taxon>
        <taxon>Loa</taxon>
    </lineage>
</organism>
<dbReference type="Proteomes" id="UP000095285">
    <property type="component" value="Unassembled WGS sequence"/>
</dbReference>
<evidence type="ECO:0000313" key="2">
    <source>
        <dbReference type="Proteomes" id="UP000095285"/>
    </source>
</evidence>
<reference evidence="3" key="2">
    <citation type="submission" date="2016-11" db="UniProtKB">
        <authorList>
            <consortium name="WormBaseParasite"/>
        </authorList>
    </citation>
    <scope>IDENTIFICATION</scope>
</reference>
<keyword evidence="1" id="KW-1133">Transmembrane helix</keyword>